<evidence type="ECO:0000313" key="1">
    <source>
        <dbReference type="EMBL" id="MPN07821.1"/>
    </source>
</evidence>
<organism evidence="1">
    <name type="scientific">bioreactor metagenome</name>
    <dbReference type="NCBI Taxonomy" id="1076179"/>
    <lineage>
        <taxon>unclassified sequences</taxon>
        <taxon>metagenomes</taxon>
        <taxon>ecological metagenomes</taxon>
    </lineage>
</organism>
<dbReference type="AlphaFoldDB" id="A0A645F0L4"/>
<name>A0A645F0L4_9ZZZZ</name>
<comment type="caution">
    <text evidence="1">The sequence shown here is derived from an EMBL/GenBank/DDBJ whole genome shotgun (WGS) entry which is preliminary data.</text>
</comment>
<dbReference type="EMBL" id="VSSQ01053824">
    <property type="protein sequence ID" value="MPN07821.1"/>
    <property type="molecule type" value="Genomic_DNA"/>
</dbReference>
<reference evidence="1" key="1">
    <citation type="submission" date="2019-08" db="EMBL/GenBank/DDBJ databases">
        <authorList>
            <person name="Kucharzyk K."/>
            <person name="Murdoch R.W."/>
            <person name="Higgins S."/>
            <person name="Loffler F."/>
        </authorList>
    </citation>
    <scope>NUCLEOTIDE SEQUENCE</scope>
</reference>
<proteinExistence type="predicted"/>
<accession>A0A645F0L4</accession>
<protein>
    <submittedName>
        <fullName evidence="1">Uncharacterized protein</fullName>
    </submittedName>
</protein>
<gene>
    <name evidence="1" type="ORF">SDC9_155093</name>
</gene>
<sequence>MNNIIKALTITIDKIKKKKIEGSVNTLLSYTSGILKNNAETGTPVNIFDNLKEQYNLQNWIEDI</sequence>